<dbReference type="Proteomes" id="UP001630127">
    <property type="component" value="Unassembled WGS sequence"/>
</dbReference>
<keyword evidence="2" id="KW-0227">DNA damage</keyword>
<dbReference type="GO" id="GO:0007062">
    <property type="term" value="P:sister chromatid cohesion"/>
    <property type="evidence" value="ECO:0007669"/>
    <property type="project" value="UniProtKB-ARBA"/>
</dbReference>
<dbReference type="GO" id="GO:0005634">
    <property type="term" value="C:nucleus"/>
    <property type="evidence" value="ECO:0007669"/>
    <property type="project" value="UniProtKB-SubCell"/>
</dbReference>
<sequence length="279" mass="31788">MSHFDSTCLPISLDQTDEGRSLCMRGRPTKKESMISQDVNFNVSDPKGGFLHDQLKKKILQDSDSHLRIESLEMIYAEVKPRRSLRNEPAVKNNIETTSGLKKVVVKKEKDIPSDSGRKPLFLLAVEARKKGIECKEISVVKDAEESIQKRSKKPRVVKEYGEELVGSRIKFTPGSSATLQVNNISSILFYEDVIDSFDPKKKKHKVLYVDGNQEILDLRRERWLLLDNTSPDEDQKPKLPSSAVIAPVKQQAGRVQNLLLLFCLDENGRYAYWTEKFP</sequence>
<evidence type="ECO:0000313" key="5">
    <source>
        <dbReference type="EMBL" id="KAL3511967.1"/>
    </source>
</evidence>
<dbReference type="PANTHER" id="PTHR12663">
    <property type="entry name" value="ANDROGEN INDUCED INHIBITOR OF PROLIFERATION AS3 / PDS5-RELATED"/>
    <property type="match status" value="1"/>
</dbReference>
<comment type="caution">
    <text evidence="5">The sequence shown here is derived from an EMBL/GenBank/DDBJ whole genome shotgun (WGS) entry which is preliminary data.</text>
</comment>
<name>A0ABD2Z1J5_9GENT</name>
<evidence type="ECO:0000256" key="2">
    <source>
        <dbReference type="ARBA" id="ARBA00022763"/>
    </source>
</evidence>
<dbReference type="AlphaFoldDB" id="A0ABD2Z1J5"/>
<reference evidence="5 6" key="1">
    <citation type="submission" date="2024-11" db="EMBL/GenBank/DDBJ databases">
        <title>A near-complete genome assembly of Cinchona calisaya.</title>
        <authorList>
            <person name="Lian D.C."/>
            <person name="Zhao X.W."/>
            <person name="Wei L."/>
        </authorList>
    </citation>
    <scope>NUCLEOTIDE SEQUENCE [LARGE SCALE GENOMIC DNA]</scope>
    <source>
        <tissue evidence="5">Nenye</tissue>
    </source>
</reference>
<comment type="subcellular location">
    <subcellularLocation>
        <location evidence="1">Nucleus</location>
    </subcellularLocation>
</comment>
<keyword evidence="4" id="KW-0539">Nucleus</keyword>
<gene>
    <name evidence="5" type="ORF">ACH5RR_024684</name>
</gene>
<protein>
    <submittedName>
        <fullName evidence="5">Uncharacterized protein</fullName>
    </submittedName>
</protein>
<dbReference type="PANTHER" id="PTHR12663:SF69">
    <property type="entry name" value="SISTER CHROMATID COHESION PROTEIN PDS5 HOMOLOG E"/>
    <property type="match status" value="1"/>
</dbReference>
<accession>A0ABD2Z1J5</accession>
<proteinExistence type="predicted"/>
<organism evidence="5 6">
    <name type="scientific">Cinchona calisaya</name>
    <dbReference type="NCBI Taxonomy" id="153742"/>
    <lineage>
        <taxon>Eukaryota</taxon>
        <taxon>Viridiplantae</taxon>
        <taxon>Streptophyta</taxon>
        <taxon>Embryophyta</taxon>
        <taxon>Tracheophyta</taxon>
        <taxon>Spermatophyta</taxon>
        <taxon>Magnoliopsida</taxon>
        <taxon>eudicotyledons</taxon>
        <taxon>Gunneridae</taxon>
        <taxon>Pentapetalae</taxon>
        <taxon>asterids</taxon>
        <taxon>lamiids</taxon>
        <taxon>Gentianales</taxon>
        <taxon>Rubiaceae</taxon>
        <taxon>Cinchonoideae</taxon>
        <taxon>Cinchoneae</taxon>
        <taxon>Cinchona</taxon>
    </lineage>
</organism>
<evidence type="ECO:0000256" key="4">
    <source>
        <dbReference type="ARBA" id="ARBA00023242"/>
    </source>
</evidence>
<dbReference type="InterPro" id="IPR039776">
    <property type="entry name" value="Pds5"/>
</dbReference>
<dbReference type="EMBL" id="JBJUIK010000011">
    <property type="protein sequence ID" value="KAL3511967.1"/>
    <property type="molecule type" value="Genomic_DNA"/>
</dbReference>
<keyword evidence="3" id="KW-0234">DNA repair</keyword>
<evidence type="ECO:0000313" key="6">
    <source>
        <dbReference type="Proteomes" id="UP001630127"/>
    </source>
</evidence>
<evidence type="ECO:0000256" key="3">
    <source>
        <dbReference type="ARBA" id="ARBA00023204"/>
    </source>
</evidence>
<dbReference type="CDD" id="cd20404">
    <property type="entry name" value="Tudor_Agenet_AtEML-like"/>
    <property type="match status" value="1"/>
</dbReference>
<dbReference type="GO" id="GO:0006281">
    <property type="term" value="P:DNA repair"/>
    <property type="evidence" value="ECO:0007669"/>
    <property type="project" value="UniProtKB-KW"/>
</dbReference>
<evidence type="ECO:0000256" key="1">
    <source>
        <dbReference type="ARBA" id="ARBA00004123"/>
    </source>
</evidence>
<keyword evidence="6" id="KW-1185">Reference proteome</keyword>